<feature type="transmembrane region" description="Helical" evidence="1">
    <location>
        <begin position="38"/>
        <end position="59"/>
    </location>
</feature>
<proteinExistence type="predicted"/>
<keyword evidence="1" id="KW-0472">Membrane</keyword>
<dbReference type="RefSeq" id="WP_184371027.1">
    <property type="nucleotide sequence ID" value="NZ_JACHDO010000001.1"/>
</dbReference>
<feature type="transmembrane region" description="Helical" evidence="1">
    <location>
        <begin position="66"/>
        <end position="84"/>
    </location>
</feature>
<comment type="caution">
    <text evidence="2">The sequence shown here is derived from an EMBL/GenBank/DDBJ whole genome shotgun (WGS) entry which is preliminary data.</text>
</comment>
<keyword evidence="1" id="KW-0812">Transmembrane</keyword>
<dbReference type="Proteomes" id="UP000579647">
    <property type="component" value="Unassembled WGS sequence"/>
</dbReference>
<feature type="transmembrane region" description="Helical" evidence="1">
    <location>
        <begin position="14"/>
        <end position="32"/>
    </location>
</feature>
<dbReference type="EMBL" id="JACHDO010000001">
    <property type="protein sequence ID" value="MBB5495729.1"/>
    <property type="molecule type" value="Genomic_DNA"/>
</dbReference>
<name>A0A840WFI4_9ACTN</name>
<accession>A0A840WFI4</accession>
<sequence>MKNRLPLAVRVQRVLLWFLFVMMIGNGLMLILETGGGAFGIGYASPYFALGSFMAVLAAKIKSGAKWIRISLIVLYSVMIFLQINRFFNGDLGGLIGLLFPIFGLVLVLRRTSREFFAVSWSGA</sequence>
<organism evidence="2 3">
    <name type="scientific">Nocardiopsis metallicus</name>
    <dbReference type="NCBI Taxonomy" id="179819"/>
    <lineage>
        <taxon>Bacteria</taxon>
        <taxon>Bacillati</taxon>
        <taxon>Actinomycetota</taxon>
        <taxon>Actinomycetes</taxon>
        <taxon>Streptosporangiales</taxon>
        <taxon>Nocardiopsidaceae</taxon>
        <taxon>Nocardiopsis</taxon>
    </lineage>
</organism>
<reference evidence="2 3" key="1">
    <citation type="submission" date="2020-08" db="EMBL/GenBank/DDBJ databases">
        <title>Sequencing the genomes of 1000 actinobacteria strains.</title>
        <authorList>
            <person name="Klenk H.-P."/>
        </authorList>
    </citation>
    <scope>NUCLEOTIDE SEQUENCE [LARGE SCALE GENOMIC DNA]</scope>
    <source>
        <strain evidence="2 3">DSM 44598</strain>
    </source>
</reference>
<evidence type="ECO:0000256" key="1">
    <source>
        <dbReference type="SAM" id="Phobius"/>
    </source>
</evidence>
<evidence type="ECO:0000313" key="2">
    <source>
        <dbReference type="EMBL" id="MBB5495729.1"/>
    </source>
</evidence>
<dbReference type="AlphaFoldDB" id="A0A840WFI4"/>
<keyword evidence="3" id="KW-1185">Reference proteome</keyword>
<keyword evidence="1" id="KW-1133">Transmembrane helix</keyword>
<gene>
    <name evidence="2" type="ORF">HNR07_006866</name>
</gene>
<feature type="transmembrane region" description="Helical" evidence="1">
    <location>
        <begin position="90"/>
        <end position="109"/>
    </location>
</feature>
<evidence type="ECO:0000313" key="3">
    <source>
        <dbReference type="Proteomes" id="UP000579647"/>
    </source>
</evidence>
<protein>
    <submittedName>
        <fullName evidence="2">Uncharacterized protein</fullName>
    </submittedName>
</protein>